<dbReference type="InterPro" id="IPR015590">
    <property type="entry name" value="Aldehyde_DH_dom"/>
</dbReference>
<dbReference type="OrthoDB" id="3939366at2759"/>
<name>A0A6A6YB71_9PEZI</name>
<keyword evidence="9" id="KW-1185">Reference proteome</keyword>
<dbReference type="InterPro" id="IPR016163">
    <property type="entry name" value="Ald_DH_C"/>
</dbReference>
<dbReference type="EMBL" id="MU003710">
    <property type="protein sequence ID" value="KAF2805355.1"/>
    <property type="molecule type" value="Genomic_DNA"/>
</dbReference>
<dbReference type="Gene3D" id="3.40.309.10">
    <property type="entry name" value="Aldehyde Dehydrogenase, Chain A, domain 2"/>
    <property type="match status" value="2"/>
</dbReference>
<proteinExistence type="inferred from homology"/>
<evidence type="ECO:0000313" key="9">
    <source>
        <dbReference type="Proteomes" id="UP000504636"/>
    </source>
</evidence>
<evidence type="ECO:0000256" key="3">
    <source>
        <dbReference type="ARBA" id="ARBA00024226"/>
    </source>
</evidence>
<comment type="catalytic activity">
    <reaction evidence="4">
        <text>an aldehyde + NAD(+) + H2O = a carboxylate + NADH + 2 H(+)</text>
        <dbReference type="Rhea" id="RHEA:16185"/>
        <dbReference type="ChEBI" id="CHEBI:15377"/>
        <dbReference type="ChEBI" id="CHEBI:15378"/>
        <dbReference type="ChEBI" id="CHEBI:17478"/>
        <dbReference type="ChEBI" id="CHEBI:29067"/>
        <dbReference type="ChEBI" id="CHEBI:57540"/>
        <dbReference type="ChEBI" id="CHEBI:57945"/>
        <dbReference type="EC" id="1.2.1.3"/>
    </reaction>
</comment>
<feature type="domain" description="Aldehyde dehydrogenase" evidence="7">
    <location>
        <begin position="40"/>
        <end position="114"/>
    </location>
</feature>
<dbReference type="InterPro" id="IPR029510">
    <property type="entry name" value="Ald_DH_CS_GLU"/>
</dbReference>
<comment type="similarity">
    <text evidence="1 6">Belongs to the aldehyde dehydrogenase family.</text>
</comment>
<dbReference type="EC" id="1.2.1.3" evidence="3"/>
<dbReference type="SUPFAM" id="SSF53720">
    <property type="entry name" value="ALDH-like"/>
    <property type="match status" value="1"/>
</dbReference>
<reference evidence="8 10" key="1">
    <citation type="journal article" date="2020" name="Stud. Mycol.">
        <title>101 Dothideomycetes genomes: a test case for predicting lifestyles and emergence of pathogens.</title>
        <authorList>
            <person name="Haridas S."/>
            <person name="Albert R."/>
            <person name="Binder M."/>
            <person name="Bloem J."/>
            <person name="Labutti K."/>
            <person name="Salamov A."/>
            <person name="Andreopoulos B."/>
            <person name="Baker S."/>
            <person name="Barry K."/>
            <person name="Bills G."/>
            <person name="Bluhm B."/>
            <person name="Cannon C."/>
            <person name="Castanera R."/>
            <person name="Culley D."/>
            <person name="Daum C."/>
            <person name="Ezra D."/>
            <person name="Gonzalez J."/>
            <person name="Henrissat B."/>
            <person name="Kuo A."/>
            <person name="Liang C."/>
            <person name="Lipzen A."/>
            <person name="Lutzoni F."/>
            <person name="Magnuson J."/>
            <person name="Mondo S."/>
            <person name="Nolan M."/>
            <person name="Ohm R."/>
            <person name="Pangilinan J."/>
            <person name="Park H.-J."/>
            <person name="Ramirez L."/>
            <person name="Alfaro M."/>
            <person name="Sun H."/>
            <person name="Tritt A."/>
            <person name="Yoshinaga Y."/>
            <person name="Zwiers L.-H."/>
            <person name="Turgeon B."/>
            <person name="Goodwin S."/>
            <person name="Spatafora J."/>
            <person name="Crous P."/>
            <person name="Grigoriev I."/>
        </authorList>
    </citation>
    <scope>NUCLEOTIDE SEQUENCE</scope>
    <source>
        <strain evidence="8 10">CBS 304.34</strain>
    </source>
</reference>
<evidence type="ECO:0000259" key="7">
    <source>
        <dbReference type="Pfam" id="PF00171"/>
    </source>
</evidence>
<dbReference type="PANTHER" id="PTHR11699">
    <property type="entry name" value="ALDEHYDE DEHYDROGENASE-RELATED"/>
    <property type="match status" value="1"/>
</dbReference>
<dbReference type="Proteomes" id="UP000504636">
    <property type="component" value="Unplaced"/>
</dbReference>
<organism evidence="8">
    <name type="scientific">Mytilinidion resinicola</name>
    <dbReference type="NCBI Taxonomy" id="574789"/>
    <lineage>
        <taxon>Eukaryota</taxon>
        <taxon>Fungi</taxon>
        <taxon>Dikarya</taxon>
        <taxon>Ascomycota</taxon>
        <taxon>Pezizomycotina</taxon>
        <taxon>Dothideomycetes</taxon>
        <taxon>Pleosporomycetidae</taxon>
        <taxon>Mytilinidiales</taxon>
        <taxon>Mytilinidiaceae</taxon>
        <taxon>Mytilinidion</taxon>
    </lineage>
</organism>
<dbReference type="Pfam" id="PF00171">
    <property type="entry name" value="Aldedh"/>
    <property type="match status" value="2"/>
</dbReference>
<reference evidence="10" key="2">
    <citation type="submission" date="2020-04" db="EMBL/GenBank/DDBJ databases">
        <authorList>
            <consortium name="NCBI Genome Project"/>
        </authorList>
    </citation>
    <scope>NUCLEOTIDE SEQUENCE</scope>
    <source>
        <strain evidence="10">CBS 304.34</strain>
    </source>
</reference>
<feature type="active site" evidence="5">
    <location>
        <position position="155"/>
    </location>
</feature>
<evidence type="ECO:0000256" key="2">
    <source>
        <dbReference type="ARBA" id="ARBA00023002"/>
    </source>
</evidence>
<dbReference type="GO" id="GO:0004029">
    <property type="term" value="F:aldehyde dehydrogenase (NAD+) activity"/>
    <property type="evidence" value="ECO:0007669"/>
    <property type="project" value="UniProtKB-EC"/>
</dbReference>
<feature type="domain" description="Aldehyde dehydrogenase" evidence="7">
    <location>
        <begin position="208"/>
        <end position="345"/>
    </location>
</feature>
<evidence type="ECO:0000256" key="4">
    <source>
        <dbReference type="ARBA" id="ARBA00049194"/>
    </source>
</evidence>
<evidence type="ECO:0000256" key="5">
    <source>
        <dbReference type="PROSITE-ProRule" id="PRU10007"/>
    </source>
</evidence>
<dbReference type="InterPro" id="IPR016162">
    <property type="entry name" value="Ald_DH_N"/>
</dbReference>
<gene>
    <name evidence="8 10" type="ORF">BDZ99DRAFT_541203</name>
</gene>
<evidence type="ECO:0000256" key="6">
    <source>
        <dbReference type="RuleBase" id="RU003345"/>
    </source>
</evidence>
<sequence>MAIRQIDITTYPGNIINNTFVPTPTTRHSLTSAPSPWPPPADVALAAAAAHTTFATWSLTSFAERAALLRAYAPAIEAQLPQLTNLLTLEQGKPLALVQMECAKALAWLRAFVGIEVRDESTHPHVDKVGFTGSIATAELVAAACAETLKRVTLELGGNDPVIICEDVDIEAVVPRLATLAFLNSGQICMLVKRFYVHESVYEAFRDAMVERTRFEKVEALYADCENESQTFALAGGVVEDEKDYFITLAIIDNSPDDSWIVIEEPFGPIVPLLKWSDEADVLVRANSGKAGLGASVWSRDVKRAERMARRLRAGSVWVNSHFEVAPDVEYGGHKWSGMGVEGVYGAGEFVGI</sequence>
<dbReference type="Gene3D" id="3.40.605.10">
    <property type="entry name" value="Aldehyde Dehydrogenase, Chain A, domain 1"/>
    <property type="match status" value="3"/>
</dbReference>
<dbReference type="GeneID" id="54467625"/>
<keyword evidence="2 6" id="KW-0560">Oxidoreductase</keyword>
<dbReference type="InterPro" id="IPR016161">
    <property type="entry name" value="Ald_DH/histidinol_DH"/>
</dbReference>
<dbReference type="PROSITE" id="PS00687">
    <property type="entry name" value="ALDEHYDE_DEHYDR_GLU"/>
    <property type="match status" value="1"/>
</dbReference>
<evidence type="ECO:0000313" key="8">
    <source>
        <dbReference type="EMBL" id="KAF2805355.1"/>
    </source>
</evidence>
<dbReference type="AlphaFoldDB" id="A0A6A6YB71"/>
<accession>A0A6A6YB71</accession>
<evidence type="ECO:0000313" key="10">
    <source>
        <dbReference type="RefSeq" id="XP_033572319.1"/>
    </source>
</evidence>
<dbReference type="RefSeq" id="XP_033572319.1">
    <property type="nucleotide sequence ID" value="XM_033726732.1"/>
</dbReference>
<reference evidence="10" key="3">
    <citation type="submission" date="2025-04" db="UniProtKB">
        <authorList>
            <consortium name="RefSeq"/>
        </authorList>
    </citation>
    <scope>IDENTIFICATION</scope>
    <source>
        <strain evidence="10">CBS 304.34</strain>
    </source>
</reference>
<evidence type="ECO:0000256" key="1">
    <source>
        <dbReference type="ARBA" id="ARBA00009986"/>
    </source>
</evidence>
<protein>
    <recommendedName>
        <fullName evidence="3">aldehyde dehydrogenase (NAD(+))</fullName>
        <ecNumber evidence="3">1.2.1.3</ecNumber>
    </recommendedName>
</protein>